<proteinExistence type="predicted"/>
<protein>
    <recommendedName>
        <fullName evidence="3">NACHT domain-containing protein</fullName>
    </recommendedName>
</protein>
<evidence type="ECO:0008006" key="3">
    <source>
        <dbReference type="Google" id="ProtNLM"/>
    </source>
</evidence>
<evidence type="ECO:0000313" key="2">
    <source>
        <dbReference type="Proteomes" id="UP001345013"/>
    </source>
</evidence>
<dbReference type="PANTHER" id="PTHR10039">
    <property type="entry name" value="AMELOGENIN"/>
    <property type="match status" value="1"/>
</dbReference>
<name>A0ABR0K8A4_9EURO</name>
<reference evidence="1 2" key="1">
    <citation type="submission" date="2023-08" db="EMBL/GenBank/DDBJ databases">
        <title>Black Yeasts Isolated from many extreme environments.</title>
        <authorList>
            <person name="Coleine C."/>
            <person name="Stajich J.E."/>
            <person name="Selbmann L."/>
        </authorList>
    </citation>
    <scope>NUCLEOTIDE SEQUENCE [LARGE SCALE GENOMIC DNA]</scope>
    <source>
        <strain evidence="1 2">CCFEE 5885</strain>
    </source>
</reference>
<dbReference type="EMBL" id="JAVRRG010000068">
    <property type="protein sequence ID" value="KAK5091854.1"/>
    <property type="molecule type" value="Genomic_DNA"/>
</dbReference>
<gene>
    <name evidence="1" type="ORF">LTR24_005750</name>
</gene>
<keyword evidence="2" id="KW-1185">Reference proteome</keyword>
<dbReference type="PANTHER" id="PTHR10039:SF15">
    <property type="entry name" value="NACHT DOMAIN-CONTAINING PROTEIN"/>
    <property type="match status" value="1"/>
</dbReference>
<dbReference type="Proteomes" id="UP001345013">
    <property type="component" value="Unassembled WGS sequence"/>
</dbReference>
<sequence length="716" mass="83737">MQDRLYQSLLYQVLSALPLTKDMLQRYKLDVEHVLVTHLLDKTVDIVVKVLENESLRVLLLVDGLDETDGNVHRLIESVKSLQQRTGIRHAISMQAALSEQLITKVLEKAEGVFMYASYCADSLIHALVRGYTEHEAWQEIDSQPGELGSMYDRIFERVPAVCRAEVAMILRLLESAVHQIRLALLFRVWLYIAHRMKSSNRLPLTLGQEQFKMRLQGILTGLVQFRDVQPSAADDETPETFLDQLTDPTKWLTLDRVQRHNKVLLPPTKRVADARFQEIRLSHETLRMYLRQNKLIDSWLDPNLLVTFPNHIWVNLYSDVLIASNRASNQWGILREVMNGPWRKRIKWWTHRWLDGVLETMILHGFISFENCLPTESCGYLLLEAASNLVIAAKELKDLDKMILDKVSRALHSPFVLLDDFKQASGRWYLWRRLKHEEMYYGIQDLVESESWSLDLAYAASKQWFDYLCFHKARLAELSDRERNYIVRCCFFALVVVGDLCVKPWVFSLHGEKERIVNLLLEHGEIRSPHIAIYLESVAHVEPPQYLQQHPASRDRSFASVLAQPHVITDTWEWWPFLKREGMHLLEIWARLPEMSGQQYATRLRYLTKIGIDVRKYRHRDESNIVMLVVDACKGGKDFGNLFAKLGVLVAAHADLFWQLDERRRTAMWKVRDMVRYVKRCMQVRMELEEPSNCWNEVRQFELLLDKLEADRNPA</sequence>
<accession>A0ABR0K8A4</accession>
<organism evidence="1 2">
    <name type="scientific">Lithohypha guttulata</name>
    <dbReference type="NCBI Taxonomy" id="1690604"/>
    <lineage>
        <taxon>Eukaryota</taxon>
        <taxon>Fungi</taxon>
        <taxon>Dikarya</taxon>
        <taxon>Ascomycota</taxon>
        <taxon>Pezizomycotina</taxon>
        <taxon>Eurotiomycetes</taxon>
        <taxon>Chaetothyriomycetidae</taxon>
        <taxon>Chaetothyriales</taxon>
        <taxon>Trichomeriaceae</taxon>
        <taxon>Lithohypha</taxon>
    </lineage>
</organism>
<evidence type="ECO:0000313" key="1">
    <source>
        <dbReference type="EMBL" id="KAK5091854.1"/>
    </source>
</evidence>
<comment type="caution">
    <text evidence="1">The sequence shown here is derived from an EMBL/GenBank/DDBJ whole genome shotgun (WGS) entry which is preliminary data.</text>
</comment>